<dbReference type="InterPro" id="IPR003710">
    <property type="entry name" value="ApbA"/>
</dbReference>
<evidence type="ECO:0000259" key="6">
    <source>
        <dbReference type="Pfam" id="PF08546"/>
    </source>
</evidence>
<sequence>MSEVLIFGAGAIGALYGSRLAKAGASVSVVCRSNYSAVKKHGFTINSPDFGSDTWAPTRVFASAKEAIAAKIPWSYIVVTTKALPDVSDDSALLEGLVSSGTAIVLIQNGLGVEEPYRRRFPAAAVLSAVTVASAAQPTPGTIAHNRWTRINTGAYLPGLTPAAEEAHAATGQAREFSRLLVAGGVADASTYSHGKLQQVRWHKIAINASYNPSAVLANGATHREMVMDPAMAEHVKGVMEEVLTTAPKVLGAPFPAEFASADTIMRSTRKNISGGRPSMWADWESGRPMEVEVILGNPIRIAREHGLKMPRMQSLYALIKMAQANRDRAGKSDSRL</sequence>
<dbReference type="Gene3D" id="3.40.50.720">
    <property type="entry name" value="NAD(P)-binding Rossmann-like Domain"/>
    <property type="match status" value="1"/>
</dbReference>
<dbReference type="InterPro" id="IPR036291">
    <property type="entry name" value="NAD(P)-bd_dom_sf"/>
</dbReference>
<dbReference type="Pfam" id="PF02558">
    <property type="entry name" value="ApbA"/>
    <property type="match status" value="1"/>
</dbReference>
<dbReference type="InterPro" id="IPR013332">
    <property type="entry name" value="KPR_N"/>
</dbReference>
<proteinExistence type="inferred from homology"/>
<dbReference type="FunFam" id="3.40.50.720:FF:000609">
    <property type="entry name" value="2-dehydropantoate 2-reductase"/>
    <property type="match status" value="1"/>
</dbReference>
<dbReference type="Pfam" id="PF08546">
    <property type="entry name" value="ApbA_C"/>
    <property type="match status" value="1"/>
</dbReference>
<gene>
    <name evidence="7" type="ORF">DRE_03367</name>
</gene>
<protein>
    <recommendedName>
        <fullName evidence="4">2-dehydropantoate 2-reductase</fullName>
        <ecNumber evidence="4">1.1.1.169</ecNumber>
    </recommendedName>
    <alternativeName>
        <fullName evidence="4">Ketopantoate reductase</fullName>
    </alternativeName>
</protein>
<dbReference type="SUPFAM" id="SSF48179">
    <property type="entry name" value="6-phosphogluconate dehydrogenase C-terminal domain-like"/>
    <property type="match status" value="1"/>
</dbReference>
<keyword evidence="2 4" id="KW-0521">NADP</keyword>
<keyword evidence="3 4" id="KW-0560">Oxidoreductase</keyword>
<dbReference type="Gene3D" id="1.10.1040.10">
    <property type="entry name" value="N-(1-d-carboxylethyl)-l-norvaline Dehydrogenase, domain 2"/>
    <property type="match status" value="1"/>
</dbReference>
<keyword evidence="8" id="KW-1185">Reference proteome</keyword>
<dbReference type="EC" id="1.1.1.169" evidence="4"/>
<dbReference type="GO" id="GO:0005737">
    <property type="term" value="C:cytoplasm"/>
    <property type="evidence" value="ECO:0007669"/>
    <property type="project" value="TreeGrafter"/>
</dbReference>
<evidence type="ECO:0000313" key="8">
    <source>
        <dbReference type="Proteomes" id="UP000024837"/>
    </source>
</evidence>
<dbReference type="EMBL" id="KI966411">
    <property type="protein sequence ID" value="EWC47248.1"/>
    <property type="molecule type" value="Genomic_DNA"/>
</dbReference>
<dbReference type="InterPro" id="IPR013752">
    <property type="entry name" value="KPA_reductase"/>
</dbReference>
<dbReference type="AlphaFoldDB" id="W7I4Z9"/>
<comment type="function">
    <text evidence="4">Catalyzes the NADPH-dependent reduction of ketopantoate into pantoic acid.</text>
</comment>
<evidence type="ECO:0000256" key="4">
    <source>
        <dbReference type="RuleBase" id="RU362068"/>
    </source>
</evidence>
<organism evidence="7 8">
    <name type="scientific">Drechslerella stenobrocha 248</name>
    <dbReference type="NCBI Taxonomy" id="1043628"/>
    <lineage>
        <taxon>Eukaryota</taxon>
        <taxon>Fungi</taxon>
        <taxon>Dikarya</taxon>
        <taxon>Ascomycota</taxon>
        <taxon>Pezizomycotina</taxon>
        <taxon>Orbiliomycetes</taxon>
        <taxon>Orbiliales</taxon>
        <taxon>Orbiliaceae</taxon>
        <taxon>Drechslerella</taxon>
    </lineage>
</organism>
<reference evidence="7 8" key="1">
    <citation type="submission" date="2013-05" db="EMBL/GenBank/DDBJ databases">
        <title>Drechslerella stenobrocha genome reveals carnivorous origination and mechanical trapping mechanism of predatory fungi.</title>
        <authorList>
            <person name="Liu X."/>
            <person name="Zhang W."/>
            <person name="Liu K."/>
        </authorList>
    </citation>
    <scope>NUCLEOTIDE SEQUENCE [LARGE SCALE GENOMIC DNA]</scope>
    <source>
        <strain evidence="7 8">248</strain>
    </source>
</reference>
<evidence type="ECO:0000256" key="3">
    <source>
        <dbReference type="ARBA" id="ARBA00023002"/>
    </source>
</evidence>
<accession>W7I4Z9</accession>
<dbReference type="FunFam" id="1.10.1040.10:FF:000017">
    <property type="entry name" value="2-dehydropantoate 2-reductase"/>
    <property type="match status" value="1"/>
</dbReference>
<dbReference type="OrthoDB" id="3609at2759"/>
<dbReference type="PANTHER" id="PTHR21708">
    <property type="entry name" value="PROBABLE 2-DEHYDROPANTOATE 2-REDUCTASE"/>
    <property type="match status" value="1"/>
</dbReference>
<dbReference type="InterPro" id="IPR013328">
    <property type="entry name" value="6PGD_dom2"/>
</dbReference>
<dbReference type="InterPro" id="IPR008927">
    <property type="entry name" value="6-PGluconate_DH-like_C_sf"/>
</dbReference>
<feature type="domain" description="Ketopantoate reductase N-terminal" evidence="5">
    <location>
        <begin position="4"/>
        <end position="156"/>
    </location>
</feature>
<dbReference type="HOGENOM" id="CLU_031468_2_0_1"/>
<dbReference type="InterPro" id="IPR051402">
    <property type="entry name" value="KPR-Related"/>
</dbReference>
<dbReference type="SUPFAM" id="SSF51735">
    <property type="entry name" value="NAD(P)-binding Rossmann-fold domains"/>
    <property type="match status" value="1"/>
</dbReference>
<name>W7I4Z9_9PEZI</name>
<evidence type="ECO:0000259" key="5">
    <source>
        <dbReference type="Pfam" id="PF02558"/>
    </source>
</evidence>
<comment type="similarity">
    <text evidence="1 4">Belongs to the ketopantoate reductase family.</text>
</comment>
<evidence type="ECO:0000313" key="7">
    <source>
        <dbReference type="EMBL" id="EWC47248.1"/>
    </source>
</evidence>
<comment type="catalytic activity">
    <reaction evidence="4">
        <text>(R)-pantoate + NADP(+) = 2-dehydropantoate + NADPH + H(+)</text>
        <dbReference type="Rhea" id="RHEA:16233"/>
        <dbReference type="ChEBI" id="CHEBI:11561"/>
        <dbReference type="ChEBI" id="CHEBI:15378"/>
        <dbReference type="ChEBI" id="CHEBI:15980"/>
        <dbReference type="ChEBI" id="CHEBI:57783"/>
        <dbReference type="ChEBI" id="CHEBI:58349"/>
        <dbReference type="EC" id="1.1.1.169"/>
    </reaction>
</comment>
<feature type="domain" description="Ketopantoate reductase C-terminal" evidence="6">
    <location>
        <begin position="197"/>
        <end position="323"/>
    </location>
</feature>
<dbReference type="NCBIfam" id="TIGR00745">
    <property type="entry name" value="apbA_panE"/>
    <property type="match status" value="1"/>
</dbReference>
<dbReference type="PANTHER" id="PTHR21708:SF26">
    <property type="entry name" value="2-DEHYDROPANTOATE 2-REDUCTASE"/>
    <property type="match status" value="1"/>
</dbReference>
<dbReference type="GO" id="GO:0008677">
    <property type="term" value="F:2-dehydropantoate 2-reductase activity"/>
    <property type="evidence" value="ECO:0007669"/>
    <property type="project" value="UniProtKB-EC"/>
</dbReference>
<dbReference type="GO" id="GO:0015940">
    <property type="term" value="P:pantothenate biosynthetic process"/>
    <property type="evidence" value="ECO:0007669"/>
    <property type="project" value="InterPro"/>
</dbReference>
<evidence type="ECO:0000256" key="2">
    <source>
        <dbReference type="ARBA" id="ARBA00022857"/>
    </source>
</evidence>
<dbReference type="Proteomes" id="UP000024837">
    <property type="component" value="Unassembled WGS sequence"/>
</dbReference>
<evidence type="ECO:0000256" key="1">
    <source>
        <dbReference type="ARBA" id="ARBA00007870"/>
    </source>
</evidence>